<keyword evidence="1" id="KW-0472">Membrane</keyword>
<dbReference type="InterPro" id="IPR000160">
    <property type="entry name" value="GGDEF_dom"/>
</dbReference>
<name>A0ABY6QM95_9PSED</name>
<dbReference type="InterPro" id="IPR003018">
    <property type="entry name" value="GAF"/>
</dbReference>
<dbReference type="Gene3D" id="3.20.20.450">
    <property type="entry name" value="EAL domain"/>
    <property type="match status" value="1"/>
</dbReference>
<evidence type="ECO:0000259" key="2">
    <source>
        <dbReference type="PROSITE" id="PS50883"/>
    </source>
</evidence>
<dbReference type="InterPro" id="IPR050706">
    <property type="entry name" value="Cyclic-di-GMP_PDE-like"/>
</dbReference>
<dbReference type="RefSeq" id="WP_266247645.1">
    <property type="nucleotide sequence ID" value="NZ_CP112866.1"/>
</dbReference>
<evidence type="ECO:0000313" key="3">
    <source>
        <dbReference type="EMBL" id="UZW20439.1"/>
    </source>
</evidence>
<dbReference type="InterPro" id="IPR029016">
    <property type="entry name" value="GAF-like_dom_sf"/>
</dbReference>
<accession>A0ABY6QM95</accession>
<dbReference type="PROSITE" id="PS50883">
    <property type="entry name" value="EAL"/>
    <property type="match status" value="1"/>
</dbReference>
<keyword evidence="4" id="KW-1185">Reference proteome</keyword>
<dbReference type="Proteomes" id="UP001164116">
    <property type="component" value="Chromosome"/>
</dbReference>
<dbReference type="InterPro" id="IPR029787">
    <property type="entry name" value="Nucleotide_cyclase"/>
</dbReference>
<keyword evidence="1" id="KW-0812">Transmembrane</keyword>
<proteinExistence type="predicted"/>
<organism evidence="3 4">
    <name type="scientific">Pseudomonas quebecensis</name>
    <dbReference type="NCBI Taxonomy" id="2995174"/>
    <lineage>
        <taxon>Bacteria</taxon>
        <taxon>Pseudomonadati</taxon>
        <taxon>Pseudomonadota</taxon>
        <taxon>Gammaproteobacteria</taxon>
        <taxon>Pseudomonadales</taxon>
        <taxon>Pseudomonadaceae</taxon>
        <taxon>Pseudomonas</taxon>
    </lineage>
</organism>
<gene>
    <name evidence="3" type="ORF">OSC50_08945</name>
</gene>
<dbReference type="Gene3D" id="3.30.450.40">
    <property type="match status" value="1"/>
</dbReference>
<protein>
    <submittedName>
        <fullName evidence="3">EAL domain-containing protein</fullName>
    </submittedName>
</protein>
<dbReference type="EMBL" id="CP112866">
    <property type="protein sequence ID" value="UZW20439.1"/>
    <property type="molecule type" value="Genomic_DNA"/>
</dbReference>
<evidence type="ECO:0000256" key="1">
    <source>
        <dbReference type="SAM" id="Phobius"/>
    </source>
</evidence>
<dbReference type="Pfam" id="PF00563">
    <property type="entry name" value="EAL"/>
    <property type="match status" value="1"/>
</dbReference>
<dbReference type="InterPro" id="IPR043128">
    <property type="entry name" value="Rev_trsase/Diguanyl_cyclase"/>
</dbReference>
<reference evidence="3" key="1">
    <citation type="submission" date="2022-11" db="EMBL/GenBank/DDBJ databases">
        <title>Taxonomic description of a new Pseudomonas species.</title>
        <authorList>
            <person name="Tambong J.T."/>
        </authorList>
    </citation>
    <scope>NUCLEOTIDE SEQUENCE</scope>
    <source>
        <strain evidence="3">S1Bt42</strain>
    </source>
</reference>
<dbReference type="SUPFAM" id="SSF55073">
    <property type="entry name" value="Nucleotide cyclase"/>
    <property type="match status" value="1"/>
</dbReference>
<dbReference type="PANTHER" id="PTHR33121">
    <property type="entry name" value="CYCLIC DI-GMP PHOSPHODIESTERASE PDEF"/>
    <property type="match status" value="1"/>
</dbReference>
<feature type="domain" description="EAL" evidence="2">
    <location>
        <begin position="325"/>
        <end position="579"/>
    </location>
</feature>
<feature type="transmembrane region" description="Helical" evidence="1">
    <location>
        <begin position="20"/>
        <end position="42"/>
    </location>
</feature>
<dbReference type="Pfam" id="PF01590">
    <property type="entry name" value="GAF"/>
    <property type="match status" value="1"/>
</dbReference>
<dbReference type="SUPFAM" id="SSF55781">
    <property type="entry name" value="GAF domain-like"/>
    <property type="match status" value="1"/>
</dbReference>
<dbReference type="SMART" id="SM00267">
    <property type="entry name" value="GGDEF"/>
    <property type="match status" value="1"/>
</dbReference>
<dbReference type="InterPro" id="IPR001633">
    <property type="entry name" value="EAL_dom"/>
</dbReference>
<dbReference type="Gene3D" id="3.30.70.270">
    <property type="match status" value="1"/>
</dbReference>
<dbReference type="PANTHER" id="PTHR33121:SF19">
    <property type="entry name" value="CYCLIC DI-GMP PHOSPHODIESTERASE PA2567"/>
    <property type="match status" value="1"/>
</dbReference>
<dbReference type="SUPFAM" id="SSF141868">
    <property type="entry name" value="EAL domain-like"/>
    <property type="match status" value="1"/>
</dbReference>
<dbReference type="Pfam" id="PF00990">
    <property type="entry name" value="GGDEF"/>
    <property type="match status" value="1"/>
</dbReference>
<dbReference type="SMART" id="SM00052">
    <property type="entry name" value="EAL"/>
    <property type="match status" value="1"/>
</dbReference>
<evidence type="ECO:0000313" key="4">
    <source>
        <dbReference type="Proteomes" id="UP001164116"/>
    </source>
</evidence>
<sequence>MRLSEVERLTAHIESGSDEVLNSIVALVSAHFGVPIAMVSIVDHEFQTYKAKLGIEADGAPLADSFCVHCMHGEGILEILNAVDDARFTDNSLVTAAPFIRYYAGAPLVTKGHAALGALCVIDQKERAPMSEQDRVFLHNAGAIVVARLESIHHKFFFDALTGLPNRQCFELDVVKGEACLADRLAILIEPLTASVMDRLVKALGLDCFVEFMLGVKNLLASVLPEGARLYRASTLSFAILLEDTPQLKVDELIERINEALAQPVHFKNVPIFADVGIGVLKIGPNAQASVDNLRLMASATDTARRSEHRWLYYDPAVDAHSQRSALLLHSIESALLAHDQLRLEYQPRINLTNGQCESVEALLRWTHPTLGEIGPAEFIGLAETTAVIRRITSWVVRNVCKQIDAWRTRGLRLTVSLNVSSIDLTDGQLIDELTQSLAHFNLAPQCIELEFTESVLIPDFDAVQQQLKRLRLLGVEIAIDDFGSGYSNWRYLRDIPAKSVKLDRSLLADLRPDTSNWHIVQGIIRLARNLNLTVVAEGVETLANYRLLRDWQCHQGQGYFFSRPLSPDALCEWVANGQTFDGNRPKGADAT</sequence>
<keyword evidence="1" id="KW-1133">Transmembrane helix</keyword>
<dbReference type="InterPro" id="IPR035919">
    <property type="entry name" value="EAL_sf"/>
</dbReference>
<dbReference type="CDD" id="cd01948">
    <property type="entry name" value="EAL"/>
    <property type="match status" value="1"/>
</dbReference>